<keyword evidence="3" id="KW-1185">Reference proteome</keyword>
<dbReference type="EMBL" id="MU853438">
    <property type="protein sequence ID" value="KAK4130308.1"/>
    <property type="molecule type" value="Genomic_DNA"/>
</dbReference>
<dbReference type="PANTHER" id="PTHR42055:SF1">
    <property type="entry name" value="YALI0E03476P"/>
    <property type="match status" value="1"/>
</dbReference>
<feature type="compositionally biased region" description="Pro residues" evidence="1">
    <location>
        <begin position="313"/>
        <end position="326"/>
    </location>
</feature>
<comment type="caution">
    <text evidence="2">The sequence shown here is derived from an EMBL/GenBank/DDBJ whole genome shotgun (WGS) entry which is preliminary data.</text>
</comment>
<feature type="compositionally biased region" description="Pro residues" evidence="1">
    <location>
        <begin position="7"/>
        <end position="16"/>
    </location>
</feature>
<feature type="compositionally biased region" description="Basic and acidic residues" evidence="1">
    <location>
        <begin position="1148"/>
        <end position="1160"/>
    </location>
</feature>
<proteinExistence type="predicted"/>
<dbReference type="PANTHER" id="PTHR42055">
    <property type="entry name" value="YALI0E03476P"/>
    <property type="match status" value="1"/>
</dbReference>
<feature type="region of interest" description="Disordered" evidence="1">
    <location>
        <begin position="282"/>
        <end position="341"/>
    </location>
</feature>
<feature type="region of interest" description="Disordered" evidence="1">
    <location>
        <begin position="1223"/>
        <end position="1246"/>
    </location>
</feature>
<accession>A0AAN6UC78</accession>
<dbReference type="InterPro" id="IPR018562">
    <property type="entry name" value="ARS-binding_2"/>
</dbReference>
<feature type="region of interest" description="Disordered" evidence="1">
    <location>
        <begin position="1104"/>
        <end position="1164"/>
    </location>
</feature>
<protein>
    <submittedName>
        <fullName evidence="2">Uncharacterized protein</fullName>
    </submittedName>
</protein>
<feature type="region of interest" description="Disordered" evidence="1">
    <location>
        <begin position="168"/>
        <end position="255"/>
    </location>
</feature>
<evidence type="ECO:0000256" key="1">
    <source>
        <dbReference type="SAM" id="MobiDB-lite"/>
    </source>
</evidence>
<dbReference type="Pfam" id="PF09441">
    <property type="entry name" value="Abp2"/>
    <property type="match status" value="1"/>
</dbReference>
<reference evidence="2" key="2">
    <citation type="submission" date="2023-05" db="EMBL/GenBank/DDBJ databases">
        <authorList>
            <consortium name="Lawrence Berkeley National Laboratory"/>
            <person name="Steindorff A."/>
            <person name="Hensen N."/>
            <person name="Bonometti L."/>
            <person name="Westerberg I."/>
            <person name="Brannstrom I.O."/>
            <person name="Guillou S."/>
            <person name="Cros-Aarteil S."/>
            <person name="Calhoun S."/>
            <person name="Haridas S."/>
            <person name="Kuo A."/>
            <person name="Mondo S."/>
            <person name="Pangilinan J."/>
            <person name="Riley R."/>
            <person name="Labutti K."/>
            <person name="Andreopoulos B."/>
            <person name="Lipzen A."/>
            <person name="Chen C."/>
            <person name="Yanf M."/>
            <person name="Daum C."/>
            <person name="Ng V."/>
            <person name="Clum A."/>
            <person name="Ohm R."/>
            <person name="Martin F."/>
            <person name="Silar P."/>
            <person name="Natvig D."/>
            <person name="Lalanne C."/>
            <person name="Gautier V."/>
            <person name="Ament-Velasquez S.L."/>
            <person name="Kruys A."/>
            <person name="Hutchinson M.I."/>
            <person name="Powell A.J."/>
            <person name="Barry K."/>
            <person name="Miller A.N."/>
            <person name="Grigoriev I.V."/>
            <person name="Debuchy R."/>
            <person name="Gladieux P."/>
            <person name="Thoren M.H."/>
            <person name="Johannesson H."/>
        </authorList>
    </citation>
    <scope>NUCLEOTIDE SEQUENCE</scope>
    <source>
        <strain evidence="2">CBS 123565</strain>
    </source>
</reference>
<feature type="compositionally biased region" description="Low complexity" evidence="1">
    <location>
        <begin position="1138"/>
        <end position="1147"/>
    </location>
</feature>
<reference evidence="2" key="1">
    <citation type="journal article" date="2023" name="Mol. Phylogenet. Evol.">
        <title>Genome-scale phylogeny and comparative genomics of the fungal order Sordariales.</title>
        <authorList>
            <person name="Hensen N."/>
            <person name="Bonometti L."/>
            <person name="Westerberg I."/>
            <person name="Brannstrom I.O."/>
            <person name="Guillou S."/>
            <person name="Cros-Aarteil S."/>
            <person name="Calhoun S."/>
            <person name="Haridas S."/>
            <person name="Kuo A."/>
            <person name="Mondo S."/>
            <person name="Pangilinan J."/>
            <person name="Riley R."/>
            <person name="LaButti K."/>
            <person name="Andreopoulos B."/>
            <person name="Lipzen A."/>
            <person name="Chen C."/>
            <person name="Yan M."/>
            <person name="Daum C."/>
            <person name="Ng V."/>
            <person name="Clum A."/>
            <person name="Steindorff A."/>
            <person name="Ohm R.A."/>
            <person name="Martin F."/>
            <person name="Silar P."/>
            <person name="Natvig D.O."/>
            <person name="Lalanne C."/>
            <person name="Gautier V."/>
            <person name="Ament-Velasquez S.L."/>
            <person name="Kruys A."/>
            <person name="Hutchinson M.I."/>
            <person name="Powell A.J."/>
            <person name="Barry K."/>
            <person name="Miller A.N."/>
            <person name="Grigoriev I.V."/>
            <person name="Debuchy R."/>
            <person name="Gladieux P."/>
            <person name="Hiltunen Thoren M."/>
            <person name="Johannesson H."/>
        </authorList>
    </citation>
    <scope>NUCLEOTIDE SEQUENCE</scope>
    <source>
        <strain evidence="2">CBS 123565</strain>
    </source>
</reference>
<gene>
    <name evidence="2" type="ORF">BT67DRAFT_452536</name>
</gene>
<dbReference type="AlphaFoldDB" id="A0AAN6UC78"/>
<sequence length="1246" mass="136612">MQHPPSASVPPCPPRALPDSNVDGSSIEDAFVAFILYCNPAVPPETDTAALREAFRTPPRSGGKSFSTVVLFQLIKKLDSKELKTWAELALRLGVEPPDHEKGQSSQRIQQYAVRLKRWMHSMHVDAFFEYLMGRESPYWTQIPSEHTPIAEVERDGVAAEDDMALRALLPQIRPRRGRKRPEDDGSARSPPQRPSPRPDHDGRPVQQDGLEPWTARPDGRGSVFLFPPLPGQSRPGPGQSGGPSWGTHDYAQTPLTACPIPQSAITPSTRNAFWADEPKSAITPSKARFPSPTPGNPMPATSASTTHGSPGQPQPSPVPKSAPPRPAKRSRLSLQVPERVGGEVRLATPPLPAAQGADPVVMANGQSAEPRAEPANTTAGDGKLNTIYSQSPGTFAGAFMPPGAVPGPQQIFSKDPTDRTNMGQVEVIFVSELLRAGWYDANHGPVPPGSVGEASALSQQVIENLLRAAPTNEAFLINLAALAGGMLLLNRGSLRVTRLEELPDRTRYSCVWQLRYGDIAGGWTMEETVMHGKWKTAQTDDDGASPGTAGGSTAGPNGTGESPADHWERKYKELAASLQRREEDMMRLKAKVMDPDPASTTTVESMPVRARSPTSPSFRSYVVCGRPVPRLSARHMSLLLVSLALFALFSLIFTLPSAIPAAPSLRPAGHAMSIPAAFKSPWMDRLNPFKQPSHAPARQKNDTDGDSWWYADWKWLSMPFSSSITLDESRSLLPVLPERTPIYGYYDNTATKDRAVKDADSDLLLAWRRAWWAHGFKPIILSPAEATNNPMYEALQRLPDMAPSLRADLMPWLAWENMGGGLLANRLLFPMGPHHDPLLTYMRRGEFPKLTRWKDLDDGLFVGAKNDVAAAIKLVMASPHVRTADEVLAAVKTDKKEDDPFTVDDSPPQSLAYYSQRQMQARYDKVAEALAASRASGLKSLAQLINSHLHTTWQNVFSNGIAVVKPLAQHTAHLTKPAAELASQLAHCSESPMPNSCPPNLPRCTPCDDARPLKITTPPHYLNTTALYTLGTVPHPYTTATLASGRRDLDIAWIRRESPRDPWITDLTAALFSRSPAVASAARVLRFKEAVAADISSSASLWLPAEQPPSSSSSSSEDDDDLSWHFGFARPSKATYPNDPNTNTNNNDHDHDHDHEKNQAQEQQALLARAQTVVQATRPSRARAAVEAWNLADTEAWRFARAYRARQSVERRRWDQAEARYAGGMGSGRNTATARHGWDRWLDRK</sequence>
<dbReference type="Proteomes" id="UP001304895">
    <property type="component" value="Unassembled WGS sequence"/>
</dbReference>
<evidence type="ECO:0000313" key="2">
    <source>
        <dbReference type="EMBL" id="KAK4130308.1"/>
    </source>
</evidence>
<organism evidence="2 3">
    <name type="scientific">Trichocladium antarcticum</name>
    <dbReference type="NCBI Taxonomy" id="1450529"/>
    <lineage>
        <taxon>Eukaryota</taxon>
        <taxon>Fungi</taxon>
        <taxon>Dikarya</taxon>
        <taxon>Ascomycota</taxon>
        <taxon>Pezizomycotina</taxon>
        <taxon>Sordariomycetes</taxon>
        <taxon>Sordariomycetidae</taxon>
        <taxon>Sordariales</taxon>
        <taxon>Chaetomiaceae</taxon>
        <taxon>Trichocladium</taxon>
    </lineage>
</organism>
<feature type="compositionally biased region" description="Basic and acidic residues" evidence="1">
    <location>
        <begin position="1237"/>
        <end position="1246"/>
    </location>
</feature>
<feature type="region of interest" description="Disordered" evidence="1">
    <location>
        <begin position="1"/>
        <end position="20"/>
    </location>
</feature>
<evidence type="ECO:0000313" key="3">
    <source>
        <dbReference type="Proteomes" id="UP001304895"/>
    </source>
</evidence>
<feature type="region of interest" description="Disordered" evidence="1">
    <location>
        <begin position="538"/>
        <end position="567"/>
    </location>
</feature>
<name>A0AAN6UC78_9PEZI</name>